<dbReference type="SUPFAM" id="SSF54928">
    <property type="entry name" value="RNA-binding domain, RBD"/>
    <property type="match status" value="3"/>
</dbReference>
<evidence type="ECO:0000256" key="2">
    <source>
        <dbReference type="ARBA" id="ARBA00004496"/>
    </source>
</evidence>
<dbReference type="GO" id="GO:0005737">
    <property type="term" value="C:cytoplasm"/>
    <property type="evidence" value="ECO:0007669"/>
    <property type="project" value="UniProtKB-SubCell"/>
</dbReference>
<keyword evidence="4 10" id="KW-0963">Cytoplasm</keyword>
<evidence type="ECO:0000256" key="5">
    <source>
        <dbReference type="ARBA" id="ARBA00022737"/>
    </source>
</evidence>
<dbReference type="SMART" id="SM00361">
    <property type="entry name" value="RRM_1"/>
    <property type="match status" value="3"/>
</dbReference>
<dbReference type="SUPFAM" id="SSF63570">
    <property type="entry name" value="PABC (PABP) domain"/>
    <property type="match status" value="1"/>
</dbReference>
<evidence type="ECO:0000259" key="12">
    <source>
        <dbReference type="PROSITE" id="PS51309"/>
    </source>
</evidence>
<reference evidence="14" key="1">
    <citation type="journal article" date="2015" name="Nat. Plants">
        <title>Genome expansion of Arabis alpina linked with retrotransposition and reduced symmetric DNA methylation.</title>
        <authorList>
            <person name="Willing E.M."/>
            <person name="Rawat V."/>
            <person name="Mandakova T."/>
            <person name="Maumus F."/>
            <person name="James G.V."/>
            <person name="Nordstroem K.J."/>
            <person name="Becker C."/>
            <person name="Warthmann N."/>
            <person name="Chica C."/>
            <person name="Szarzynska B."/>
            <person name="Zytnicki M."/>
            <person name="Albani M.C."/>
            <person name="Kiefer C."/>
            <person name="Bergonzi S."/>
            <person name="Castaings L."/>
            <person name="Mateos J.L."/>
            <person name="Berns M.C."/>
            <person name="Bujdoso N."/>
            <person name="Piofczyk T."/>
            <person name="de Lorenzo L."/>
            <person name="Barrero-Sicilia C."/>
            <person name="Mateos I."/>
            <person name="Piednoel M."/>
            <person name="Hagmann J."/>
            <person name="Chen-Min-Tao R."/>
            <person name="Iglesias-Fernandez R."/>
            <person name="Schuster S.C."/>
            <person name="Alonso-Blanco C."/>
            <person name="Roudier F."/>
            <person name="Carbonero P."/>
            <person name="Paz-Ares J."/>
            <person name="Davis S.J."/>
            <person name="Pecinka A."/>
            <person name="Quesneville H."/>
            <person name="Colot V."/>
            <person name="Lysak M.A."/>
            <person name="Weigel D."/>
            <person name="Coupland G."/>
            <person name="Schneeberger K."/>
        </authorList>
    </citation>
    <scope>NUCLEOTIDE SEQUENCE [LARGE SCALE GENOMIC DNA]</scope>
    <source>
        <strain evidence="14">cv. Pajares</strain>
    </source>
</reference>
<name>A0A087H339_ARAAL</name>
<dbReference type="InterPro" id="IPR002004">
    <property type="entry name" value="PABP_HYD_C"/>
</dbReference>
<keyword evidence="5" id="KW-0677">Repeat</keyword>
<protein>
    <recommendedName>
        <fullName evidence="10">Polyadenylate-binding protein</fullName>
        <shortName evidence="10">PABP</shortName>
    </recommendedName>
</protein>
<comment type="subcellular location">
    <subcellularLocation>
        <location evidence="2 10">Cytoplasm</location>
    </subcellularLocation>
    <subcellularLocation>
        <location evidence="1">Nucleus</location>
    </subcellularLocation>
</comment>
<sequence length="615" mass="68049">MAAIFPPEIGSGSVSTVAASLYVGDLHPSVTEGLLYDAFSEYKSLTSVRLCKDVSTGRSLCYGYANFLSRDDANRAIEEKNHSLLNGKMIRAMWSVREPDARKNGAGNVFVKNLPDSINNAGLQDMFKKFGNIVSCKVATSVDGKSLGYGFVQYGQEDAAHSAIENLNGTIVADKEIYVGKFMRKTDRASPEVKYTNLYIKNLDADVSEDRLREKFSEFGKIVSLAIAKDENGSCKGFAFVNFENPEDAKRATEALHGTQFGSRSLYVGRAQKKAEREQLLKEQFEKKSTEQKMVAKVSNIYVKNIDVGVTEEELRKHFSQCGTITSAKIMCDEKGTSKGFGFVCFLTSEEAVDAVKKCHGNMFHGKPLYVAIAQRKEDRKVQLQVHFGKRVEAGGSSSSAHVIPGIYPPFYYPNPQPGMVYQSPNLAPMWKSTNLINPANPPTFQALTYPPMMVANAQRQSKQNNRGRLNGNAVSYVPHVYHQSTQMLPLSRDFSNQQNNKFYGRGKEMKKATRGGKSETLSTRPVRGQLEIQKQMLGEQLYPLVEKLQPQLAAKITGMLVEMDKSELLLLVKSPQHLAVRVNEALEVLKSANTNLPGPNTLHSDYLASGVSAK</sequence>
<evidence type="ECO:0000256" key="3">
    <source>
        <dbReference type="ARBA" id="ARBA00008557"/>
    </source>
</evidence>
<dbReference type="InterPro" id="IPR036053">
    <property type="entry name" value="PABP-dom"/>
</dbReference>
<dbReference type="CDD" id="cd12381">
    <property type="entry name" value="RRM4_I_PABPs"/>
    <property type="match status" value="1"/>
</dbReference>
<proteinExistence type="inferred from homology"/>
<dbReference type="InterPro" id="IPR003954">
    <property type="entry name" value="RRM_euk-type"/>
</dbReference>
<evidence type="ECO:0000256" key="1">
    <source>
        <dbReference type="ARBA" id="ARBA00004123"/>
    </source>
</evidence>
<dbReference type="Gramene" id="KFK36541">
    <property type="protein sequence ID" value="KFK36541"/>
    <property type="gene ID" value="AALP_AA4G137400"/>
</dbReference>
<dbReference type="PANTHER" id="PTHR24012">
    <property type="entry name" value="RNA BINDING PROTEIN"/>
    <property type="match status" value="1"/>
</dbReference>
<dbReference type="eggNOG" id="KOG0123">
    <property type="taxonomic scope" value="Eukaryota"/>
</dbReference>
<organism evidence="13 14">
    <name type="scientific">Arabis alpina</name>
    <name type="common">Alpine rock-cress</name>
    <dbReference type="NCBI Taxonomy" id="50452"/>
    <lineage>
        <taxon>Eukaryota</taxon>
        <taxon>Viridiplantae</taxon>
        <taxon>Streptophyta</taxon>
        <taxon>Embryophyta</taxon>
        <taxon>Tracheophyta</taxon>
        <taxon>Spermatophyta</taxon>
        <taxon>Magnoliopsida</taxon>
        <taxon>eudicotyledons</taxon>
        <taxon>Gunneridae</taxon>
        <taxon>Pentapetalae</taxon>
        <taxon>rosids</taxon>
        <taxon>malvids</taxon>
        <taxon>Brassicales</taxon>
        <taxon>Brassicaceae</taxon>
        <taxon>Arabideae</taxon>
        <taxon>Arabis</taxon>
    </lineage>
</organism>
<comment type="function">
    <text evidence="8">Binds the poly(A) tail of mRNA. Appears to be an important mediator of the multiple roles of the poly(A) tail in mRNA biogenesis, stability and translation.</text>
</comment>
<dbReference type="FunFam" id="3.30.70.330:FF:000651">
    <property type="entry name" value="Poly(A) binding protein cytoplasmic 1 like"/>
    <property type="match status" value="1"/>
</dbReference>
<evidence type="ECO:0000256" key="6">
    <source>
        <dbReference type="ARBA" id="ARBA00022884"/>
    </source>
</evidence>
<dbReference type="PROSITE" id="PS51309">
    <property type="entry name" value="PABC"/>
    <property type="match status" value="1"/>
</dbReference>
<dbReference type="FunFam" id="3.30.70.330:FF:000782">
    <property type="entry name" value="Polyadenylate-binding protein"/>
    <property type="match status" value="1"/>
</dbReference>
<dbReference type="OrthoDB" id="19742at2759"/>
<evidence type="ECO:0000313" key="14">
    <source>
        <dbReference type="Proteomes" id="UP000029120"/>
    </source>
</evidence>
<dbReference type="Pfam" id="PF00076">
    <property type="entry name" value="RRM_1"/>
    <property type="match status" value="4"/>
</dbReference>
<feature type="domain" description="PABC" evidence="12">
    <location>
        <begin position="518"/>
        <end position="595"/>
    </location>
</feature>
<dbReference type="InterPro" id="IPR012677">
    <property type="entry name" value="Nucleotide-bd_a/b_plait_sf"/>
</dbReference>
<dbReference type="InterPro" id="IPR000504">
    <property type="entry name" value="RRM_dom"/>
</dbReference>
<dbReference type="GO" id="GO:0003723">
    <property type="term" value="F:RNA binding"/>
    <property type="evidence" value="ECO:0007669"/>
    <property type="project" value="UniProtKB-UniRule"/>
</dbReference>
<feature type="domain" description="RRM" evidence="11">
    <location>
        <begin position="19"/>
        <end position="97"/>
    </location>
</feature>
<dbReference type="NCBIfam" id="TIGR01628">
    <property type="entry name" value="PABP-1234"/>
    <property type="match status" value="1"/>
</dbReference>
<dbReference type="OMA" id="CKFGDIL"/>
<evidence type="ECO:0000256" key="7">
    <source>
        <dbReference type="ARBA" id="ARBA00023242"/>
    </source>
</evidence>
<feature type="domain" description="RRM" evidence="11">
    <location>
        <begin position="196"/>
        <end position="273"/>
    </location>
</feature>
<evidence type="ECO:0000256" key="4">
    <source>
        <dbReference type="ARBA" id="ARBA00022490"/>
    </source>
</evidence>
<accession>A0A087H339</accession>
<evidence type="ECO:0000256" key="8">
    <source>
        <dbReference type="ARBA" id="ARBA00054110"/>
    </source>
</evidence>
<dbReference type="Pfam" id="PF00658">
    <property type="entry name" value="MLLE"/>
    <property type="match status" value="1"/>
</dbReference>
<dbReference type="InterPro" id="IPR035979">
    <property type="entry name" value="RBD_domain_sf"/>
</dbReference>
<evidence type="ECO:0000256" key="9">
    <source>
        <dbReference type="PROSITE-ProRule" id="PRU00176"/>
    </source>
</evidence>
<gene>
    <name evidence="13" type="ordered locus">AALP_Aa4g137400</name>
</gene>
<keyword evidence="6 9" id="KW-0694">RNA-binding</keyword>
<feature type="domain" description="RRM" evidence="11">
    <location>
        <begin position="107"/>
        <end position="184"/>
    </location>
</feature>
<dbReference type="AlphaFoldDB" id="A0A087H339"/>
<dbReference type="SMART" id="SM00360">
    <property type="entry name" value="RRM"/>
    <property type="match status" value="4"/>
</dbReference>
<comment type="similarity">
    <text evidence="3 10">Belongs to the polyadenylate-binding protein type-1 family.</text>
</comment>
<evidence type="ECO:0000259" key="11">
    <source>
        <dbReference type="PROSITE" id="PS50102"/>
    </source>
</evidence>
<evidence type="ECO:0000313" key="13">
    <source>
        <dbReference type="EMBL" id="KFK36541.1"/>
    </source>
</evidence>
<dbReference type="Proteomes" id="UP000029120">
    <property type="component" value="Chromosome 4"/>
</dbReference>
<dbReference type="InterPro" id="IPR006515">
    <property type="entry name" value="PABP_1234"/>
</dbReference>
<dbReference type="InterPro" id="IPR045305">
    <property type="entry name" value="RRM2_I_PABPs"/>
</dbReference>
<evidence type="ECO:0000256" key="10">
    <source>
        <dbReference type="RuleBase" id="RU362004"/>
    </source>
</evidence>
<dbReference type="EMBL" id="CM002872">
    <property type="protein sequence ID" value="KFK36541.1"/>
    <property type="molecule type" value="Genomic_DNA"/>
</dbReference>
<dbReference type="SMART" id="SM00517">
    <property type="entry name" value="PolyA"/>
    <property type="match status" value="1"/>
</dbReference>
<keyword evidence="7" id="KW-0539">Nucleus</keyword>
<dbReference type="CDD" id="cd12380">
    <property type="entry name" value="RRM3_I_PABPs"/>
    <property type="match status" value="1"/>
</dbReference>
<dbReference type="PROSITE" id="PS50102">
    <property type="entry name" value="RRM"/>
    <property type="match status" value="4"/>
</dbReference>
<dbReference type="FunFam" id="3.30.70.330:FF:000500">
    <property type="entry name" value="Polyadenylate-binding protein"/>
    <property type="match status" value="1"/>
</dbReference>
<keyword evidence="14" id="KW-1185">Reference proteome</keyword>
<feature type="domain" description="RRM" evidence="11">
    <location>
        <begin position="299"/>
        <end position="376"/>
    </location>
</feature>
<dbReference type="FunFam" id="3.30.70.330:FF:000003">
    <property type="entry name" value="Polyadenylate-binding protein"/>
    <property type="match status" value="1"/>
</dbReference>
<dbReference type="Gene3D" id="1.10.1900.10">
    <property type="entry name" value="c-terminal domain of poly(a) binding protein"/>
    <property type="match status" value="1"/>
</dbReference>
<dbReference type="GO" id="GO:0005634">
    <property type="term" value="C:nucleus"/>
    <property type="evidence" value="ECO:0007669"/>
    <property type="project" value="UniProtKB-SubCell"/>
</dbReference>
<dbReference type="Gene3D" id="3.30.70.330">
    <property type="match status" value="4"/>
</dbReference>
<dbReference type="CDD" id="cd12379">
    <property type="entry name" value="RRM2_I_PABPs"/>
    <property type="match status" value="1"/>
</dbReference>